<gene>
    <name evidence="1" type="ORF">COK72_07980</name>
</gene>
<comment type="caution">
    <text evidence="1">The sequence shown here is derived from an EMBL/GenBank/DDBJ whole genome shotgun (WGS) entry which is preliminary data.</text>
</comment>
<evidence type="ECO:0000313" key="2">
    <source>
        <dbReference type="Proteomes" id="UP000226106"/>
    </source>
</evidence>
<reference evidence="1 2" key="1">
    <citation type="submission" date="2017-09" db="EMBL/GenBank/DDBJ databases">
        <title>Large-scale bioinformatics analysis of Bacillus genomes uncovers conserved roles of natural products in bacterial physiology.</title>
        <authorList>
            <consortium name="Agbiome Team Llc"/>
            <person name="Bleich R.M."/>
            <person name="Grubbs K.J."/>
            <person name="Santa Maria K.C."/>
            <person name="Allen S.E."/>
            <person name="Farag S."/>
            <person name="Shank E.A."/>
            <person name="Bowers A."/>
        </authorList>
    </citation>
    <scope>NUCLEOTIDE SEQUENCE [LARGE SCALE GENOMIC DNA]</scope>
    <source>
        <strain evidence="1 2">AFS065400</strain>
    </source>
</reference>
<name>A0A9X7AQ87_BACTU</name>
<protein>
    <recommendedName>
        <fullName evidence="3">Zinc-finger domain-containing protein</fullName>
    </recommendedName>
</protein>
<sequence>MRLVERKIRILDLQKSHCRECSYKDKEPYYCIEKCEIGQELNKLYETKLNKRQRSRETKDEKWDEKCEYATWLFENGIEYPVIAKIVGCHISSLYRELKKRGDLMYPSNKK</sequence>
<evidence type="ECO:0008006" key="3">
    <source>
        <dbReference type="Google" id="ProtNLM"/>
    </source>
</evidence>
<organism evidence="1 2">
    <name type="scientific">Bacillus thuringiensis</name>
    <dbReference type="NCBI Taxonomy" id="1428"/>
    <lineage>
        <taxon>Bacteria</taxon>
        <taxon>Bacillati</taxon>
        <taxon>Bacillota</taxon>
        <taxon>Bacilli</taxon>
        <taxon>Bacillales</taxon>
        <taxon>Bacillaceae</taxon>
        <taxon>Bacillus</taxon>
        <taxon>Bacillus cereus group</taxon>
    </lineage>
</organism>
<proteinExistence type="predicted"/>
<dbReference type="AlphaFoldDB" id="A0A9X7AQ87"/>
<dbReference type="EMBL" id="NVCO01000020">
    <property type="protein sequence ID" value="PFT48674.1"/>
    <property type="molecule type" value="Genomic_DNA"/>
</dbReference>
<evidence type="ECO:0000313" key="1">
    <source>
        <dbReference type="EMBL" id="PFT48674.1"/>
    </source>
</evidence>
<dbReference type="Proteomes" id="UP000226106">
    <property type="component" value="Unassembled WGS sequence"/>
</dbReference>
<accession>A0A9X7AQ87</accession>
<dbReference type="RefSeq" id="WP_098640359.1">
    <property type="nucleotide sequence ID" value="NZ_NVCO01000020.1"/>
</dbReference>